<gene>
    <name evidence="1" type="ORF">LTR37_021491</name>
</gene>
<evidence type="ECO:0000313" key="2">
    <source>
        <dbReference type="Proteomes" id="UP001281147"/>
    </source>
</evidence>
<keyword evidence="2" id="KW-1185">Reference proteome</keyword>
<organism evidence="1 2">
    <name type="scientific">Vermiconidia calcicola</name>
    <dbReference type="NCBI Taxonomy" id="1690605"/>
    <lineage>
        <taxon>Eukaryota</taxon>
        <taxon>Fungi</taxon>
        <taxon>Dikarya</taxon>
        <taxon>Ascomycota</taxon>
        <taxon>Pezizomycotina</taxon>
        <taxon>Dothideomycetes</taxon>
        <taxon>Dothideomycetidae</taxon>
        <taxon>Mycosphaerellales</taxon>
        <taxon>Extremaceae</taxon>
        <taxon>Vermiconidia</taxon>
    </lineage>
</organism>
<dbReference type="Proteomes" id="UP001281147">
    <property type="component" value="Unassembled WGS sequence"/>
</dbReference>
<accession>A0ACC3M9L3</accession>
<reference evidence="1" key="1">
    <citation type="submission" date="2023-07" db="EMBL/GenBank/DDBJ databases">
        <title>Black Yeasts Isolated from many extreme environments.</title>
        <authorList>
            <person name="Coleine C."/>
            <person name="Stajich J.E."/>
            <person name="Selbmann L."/>
        </authorList>
    </citation>
    <scope>NUCLEOTIDE SEQUENCE</scope>
    <source>
        <strain evidence="1">CCFEE 5714</strain>
    </source>
</reference>
<protein>
    <submittedName>
        <fullName evidence="1">Uncharacterized protein</fullName>
    </submittedName>
</protein>
<name>A0ACC3M9L3_9PEZI</name>
<dbReference type="EMBL" id="JAUTXU010000572">
    <property type="protein sequence ID" value="KAK3678240.1"/>
    <property type="molecule type" value="Genomic_DNA"/>
</dbReference>
<sequence length="364" mass="37420">MHSYAQYAVLCTVASQALVDASPMKSLNPGHLLKRNINKIACGAYSTADDGTSTENVENLIAKGGTSTAAGGSCSRLGCLGGISLLDTSAIYLCNDNANEVTINTAAAGELALTIRYGCNPGLDGQYSGQIFVSDSGGYNIVVGYGNCNDPTNIPPSGYTPPGPPVITCGLKGGAECEASNVLGCDESTIVVTEAESVVCNEYMAAAYPFPGQQGTFSTTRTVGTTWNVGGFIGLNVGKLSAPLALAGFSASYSETITTGNTVGVTDTCGAANDASGAPNKWTCGMDVQPTCLRIRGSCKSQSLSASGDEIQTVDFETLTPETAWDGQSIYSQFLCICKDCPGWADLGAPQRACNLPCARCNAD</sequence>
<comment type="caution">
    <text evidence="1">The sequence shown here is derived from an EMBL/GenBank/DDBJ whole genome shotgun (WGS) entry which is preliminary data.</text>
</comment>
<evidence type="ECO:0000313" key="1">
    <source>
        <dbReference type="EMBL" id="KAK3678240.1"/>
    </source>
</evidence>
<proteinExistence type="predicted"/>